<proteinExistence type="predicted"/>
<protein>
    <recommendedName>
        <fullName evidence="4">Cupin domain-containing protein</fullName>
    </recommendedName>
</protein>
<feature type="region of interest" description="Disordered" evidence="1">
    <location>
        <begin position="62"/>
        <end position="156"/>
    </location>
</feature>
<evidence type="ECO:0000256" key="1">
    <source>
        <dbReference type="SAM" id="MobiDB-lite"/>
    </source>
</evidence>
<dbReference type="EMBL" id="CP034205">
    <property type="protein sequence ID" value="QBZ57322.1"/>
    <property type="molecule type" value="Genomic_DNA"/>
</dbReference>
<evidence type="ECO:0000313" key="3">
    <source>
        <dbReference type="Proteomes" id="UP000294847"/>
    </source>
</evidence>
<accession>A0A4P7N6V0</accession>
<dbReference type="AlphaFoldDB" id="A0A4P7N6V0"/>
<organism evidence="2 3">
    <name type="scientific">Pyricularia oryzae</name>
    <name type="common">Rice blast fungus</name>
    <name type="synonym">Magnaporthe oryzae</name>
    <dbReference type="NCBI Taxonomy" id="318829"/>
    <lineage>
        <taxon>Eukaryota</taxon>
        <taxon>Fungi</taxon>
        <taxon>Dikarya</taxon>
        <taxon>Ascomycota</taxon>
        <taxon>Pezizomycotina</taxon>
        <taxon>Sordariomycetes</taxon>
        <taxon>Sordariomycetidae</taxon>
        <taxon>Magnaporthales</taxon>
        <taxon>Pyriculariaceae</taxon>
        <taxon>Pyricularia</taxon>
    </lineage>
</organism>
<feature type="compositionally biased region" description="Basic and acidic residues" evidence="1">
    <location>
        <begin position="282"/>
        <end position="299"/>
    </location>
</feature>
<gene>
    <name evidence="2" type="ORF">PoMZ_02246</name>
</gene>
<feature type="compositionally biased region" description="Low complexity" evidence="1">
    <location>
        <begin position="119"/>
        <end position="133"/>
    </location>
</feature>
<feature type="compositionally biased region" description="Polar residues" evidence="1">
    <location>
        <begin position="239"/>
        <end position="253"/>
    </location>
</feature>
<feature type="compositionally biased region" description="Basic residues" evidence="1">
    <location>
        <begin position="9"/>
        <end position="18"/>
    </location>
</feature>
<evidence type="ECO:0008006" key="4">
    <source>
        <dbReference type="Google" id="ProtNLM"/>
    </source>
</evidence>
<evidence type="ECO:0000313" key="2">
    <source>
        <dbReference type="EMBL" id="QBZ57322.1"/>
    </source>
</evidence>
<feature type="region of interest" description="Disordered" evidence="1">
    <location>
        <begin position="1"/>
        <end position="50"/>
    </location>
</feature>
<dbReference type="Proteomes" id="UP000294847">
    <property type="component" value="Chromosome 2"/>
</dbReference>
<sequence>MVLAARVCKAARRRRNAAAKKDEKEDESEEMAESLLQPQQPQPQPQQALSAVAVPDVARLFPKTDDSLPRPEYIFPMPPPSTPAPSRFLLSKRPGTDEGGSAAPSQTQPRQFIATPRFTAPSTTQPQSQCTTPIVPGSRRPFVSSSIKDAKHPADDIDILDSSQLLEDDDGDTIVEQPSKSLKRASLRKHDSIVANSPSPSPDIGSSHAVFGGNQHSYDNHLPAPKRRRITVSPASIEHVSSSSRELSDAENQQYEDDETSHILESEQDEIPHSGLSSSSHYYEDQGPRDSLRKEHAKNDGSIEPIQDSAASEDIQVFQHSHQQRNTAPYQPPKFQEAPRFVATEPSQQRQFFLPDAFSPQRRGARYIAGGLASEVRDWLFQVKSNGPETHYDHYSTQPLITTSTAEYIAVEVSAGPGIQMLIGKPTWSTEACTSSQNNGEDTDQTHHIVKLILAGDGHISGLAGKNVVTQDAVVVVHPPTWEINLQDQGTWTMVCDWSIADDITSGLPQARR</sequence>
<feature type="region of interest" description="Disordered" evidence="1">
    <location>
        <begin position="168"/>
        <end position="299"/>
    </location>
</feature>
<reference evidence="2 3" key="1">
    <citation type="journal article" date="2019" name="Mol. Biol. Evol.">
        <title>Blast fungal genomes show frequent chromosomal changes, gene gains and losses, and effector gene turnover.</title>
        <authorList>
            <person name="Gomez Luciano L.B."/>
            <person name="Jason Tsai I."/>
            <person name="Chuma I."/>
            <person name="Tosa Y."/>
            <person name="Chen Y.H."/>
            <person name="Li J.Y."/>
            <person name="Li M.Y."/>
            <person name="Jade Lu M.Y."/>
            <person name="Nakayashiki H."/>
            <person name="Li W.H."/>
        </authorList>
    </citation>
    <scope>NUCLEOTIDE SEQUENCE [LARGE SCALE GENOMIC DNA]</scope>
    <source>
        <strain evidence="2">MZ5-1-6</strain>
    </source>
</reference>
<name>A0A4P7N6V0_PYROR</name>